<evidence type="ECO:0000259" key="5">
    <source>
        <dbReference type="Pfam" id="PF00501"/>
    </source>
</evidence>
<dbReference type="SUPFAM" id="SSF56801">
    <property type="entry name" value="Acetyl-CoA synthetase-like"/>
    <property type="match status" value="1"/>
</dbReference>
<dbReference type="Gene3D" id="3.30.300.30">
    <property type="match status" value="1"/>
</dbReference>
<evidence type="ECO:0000256" key="1">
    <source>
        <dbReference type="ARBA" id="ARBA00006432"/>
    </source>
</evidence>
<dbReference type="CDD" id="cd12119">
    <property type="entry name" value="ttLC_FACS_AlkK_like"/>
    <property type="match status" value="1"/>
</dbReference>
<name>A0ABR8SJ06_9BACL</name>
<dbReference type="PANTHER" id="PTHR43859">
    <property type="entry name" value="ACYL-ACTIVATING ENZYME"/>
    <property type="match status" value="1"/>
</dbReference>
<dbReference type="EMBL" id="JACSQM010000001">
    <property type="protein sequence ID" value="MBD7963104.1"/>
    <property type="molecule type" value="Genomic_DNA"/>
</dbReference>
<reference evidence="7 8" key="1">
    <citation type="submission" date="2020-08" db="EMBL/GenBank/DDBJ databases">
        <title>A Genomic Blueprint of the Chicken Gut Microbiome.</title>
        <authorList>
            <person name="Gilroy R."/>
            <person name="Ravi A."/>
            <person name="Getino M."/>
            <person name="Pursley I."/>
            <person name="Horton D.L."/>
            <person name="Alikhan N.-F."/>
            <person name="Baker D."/>
            <person name="Gharbi K."/>
            <person name="Hall N."/>
            <person name="Watson M."/>
            <person name="Adriaenssens E.M."/>
            <person name="Foster-Nyarko E."/>
            <person name="Jarju S."/>
            <person name="Secka A."/>
            <person name="Antonio M."/>
            <person name="Oren A."/>
            <person name="Chaudhuri R."/>
            <person name="La Ragione R.M."/>
            <person name="Hildebrand F."/>
            <person name="Pallen M.J."/>
        </authorList>
    </citation>
    <scope>NUCLEOTIDE SEQUENCE [LARGE SCALE GENOMIC DNA]</scope>
    <source>
        <strain evidence="7 8">Sa2CUA10</strain>
    </source>
</reference>
<accession>A0ABR8SJ06</accession>
<dbReference type="Proteomes" id="UP000603641">
    <property type="component" value="Unassembled WGS sequence"/>
</dbReference>
<dbReference type="InterPro" id="IPR000873">
    <property type="entry name" value="AMP-dep_synth/lig_dom"/>
</dbReference>
<evidence type="ECO:0000259" key="6">
    <source>
        <dbReference type="Pfam" id="PF13193"/>
    </source>
</evidence>
<dbReference type="GO" id="GO:0016874">
    <property type="term" value="F:ligase activity"/>
    <property type="evidence" value="ECO:0007669"/>
    <property type="project" value="UniProtKB-KW"/>
</dbReference>
<gene>
    <name evidence="7" type="ORF">H9648_03480</name>
</gene>
<evidence type="ECO:0000256" key="4">
    <source>
        <dbReference type="ARBA" id="ARBA00023098"/>
    </source>
</evidence>
<keyword evidence="3" id="KW-0276">Fatty acid metabolism</keyword>
<keyword evidence="2 7" id="KW-0436">Ligase</keyword>
<comment type="similarity">
    <text evidence="1">Belongs to the ATP-dependent AMP-binding enzyme family.</text>
</comment>
<dbReference type="RefSeq" id="WP_191752486.1">
    <property type="nucleotide sequence ID" value="NZ_JACSQM010000001.1"/>
</dbReference>
<dbReference type="Pfam" id="PF00501">
    <property type="entry name" value="AMP-binding"/>
    <property type="match status" value="1"/>
</dbReference>
<evidence type="ECO:0000256" key="2">
    <source>
        <dbReference type="ARBA" id="ARBA00022598"/>
    </source>
</evidence>
<feature type="domain" description="AMP-dependent synthetase/ligase" evidence="5">
    <location>
        <begin position="23"/>
        <end position="396"/>
    </location>
</feature>
<proteinExistence type="inferred from homology"/>
<feature type="domain" description="AMP-binding enzyme C-terminal" evidence="6">
    <location>
        <begin position="446"/>
        <end position="522"/>
    </location>
</feature>
<evidence type="ECO:0000256" key="3">
    <source>
        <dbReference type="ARBA" id="ARBA00022832"/>
    </source>
</evidence>
<dbReference type="PANTHER" id="PTHR43859:SF4">
    <property type="entry name" value="BUTANOATE--COA LIGASE AAE1-RELATED"/>
    <property type="match status" value="1"/>
</dbReference>
<protein>
    <submittedName>
        <fullName evidence="7">Long-chain fatty acid--CoA ligase</fullName>
    </submittedName>
</protein>
<dbReference type="InterPro" id="IPR025110">
    <property type="entry name" value="AMP-bd_C"/>
</dbReference>
<keyword evidence="8" id="KW-1185">Reference proteome</keyword>
<dbReference type="InterPro" id="IPR045851">
    <property type="entry name" value="AMP-bd_C_sf"/>
</dbReference>
<dbReference type="Pfam" id="PF13193">
    <property type="entry name" value="AMP-binding_C"/>
    <property type="match status" value="1"/>
</dbReference>
<dbReference type="InterPro" id="IPR042099">
    <property type="entry name" value="ANL_N_sf"/>
</dbReference>
<dbReference type="NCBIfam" id="NF004837">
    <property type="entry name" value="PRK06187.1"/>
    <property type="match status" value="1"/>
</dbReference>
<keyword evidence="4" id="KW-0443">Lipid metabolism</keyword>
<comment type="caution">
    <text evidence="7">The sequence shown here is derived from an EMBL/GenBank/DDBJ whole genome shotgun (WGS) entry which is preliminary data.</text>
</comment>
<sequence>MMMNVPFRVTSMLEHAERYFAKKEVTSRTMSGIRKFSYREIGERTRRLSSALKRLGVQKGERVGTLAWNHHRHLEAYFAIPGVEAVLHTINIRLSPQHIAYIINHADDQILFVDQDILPLVEALKDHIPNVKAYILMTDEDELPQSPLQPLYHYEKLIEAGDPAYEFPQDIDENDPVGMCYTSATTGNPKGVTYTHRSTVLHSMSLGLADGGSVSESDVLMPVVPMFHVNAWGLPYAATWFGSKQVMPGPRFTPQLLAELIEMEKVTFAAGVPTIWMGLLQELEQNTYDTSSLRAVICGGSAAPKGMIKTFEEKHNIPFMHAYGMTETSPLVIATRLKTYQADLDDEAKFDYKAKQGYVVQGVEMKVIGANGEVKWDGHEMGELLLRSNWIADEYYNDDRTEGTFNDGWLHTGDVVTVDEEGFVKIVDRTKDLIKSGGEWISSVDLENAIMAFPDVFEASVIAVPHPEWQERPLACVVLKTEAKGKVPKEDIVEFLRPQFAKWWIPDDIVFMDEIPKTSVGKFLKRTLRDQLKDHYMTTAKS</sequence>
<dbReference type="Gene3D" id="3.40.50.12780">
    <property type="entry name" value="N-terminal domain of ligase-like"/>
    <property type="match status" value="1"/>
</dbReference>
<evidence type="ECO:0000313" key="8">
    <source>
        <dbReference type="Proteomes" id="UP000603641"/>
    </source>
</evidence>
<organism evidence="7 8">
    <name type="scientific">Fictibacillus norfolkensis</name>
    <dbReference type="NCBI Taxonomy" id="2762233"/>
    <lineage>
        <taxon>Bacteria</taxon>
        <taxon>Bacillati</taxon>
        <taxon>Bacillota</taxon>
        <taxon>Bacilli</taxon>
        <taxon>Bacillales</taxon>
        <taxon>Fictibacillaceae</taxon>
        <taxon>Fictibacillus</taxon>
    </lineage>
</organism>
<evidence type="ECO:0000313" key="7">
    <source>
        <dbReference type="EMBL" id="MBD7963104.1"/>
    </source>
</evidence>